<gene>
    <name evidence="1" type="ORF">KGF57_004644</name>
</gene>
<proteinExistence type="predicted"/>
<evidence type="ECO:0000313" key="1">
    <source>
        <dbReference type="EMBL" id="KAI5949821.1"/>
    </source>
</evidence>
<organism evidence="1 2">
    <name type="scientific">Candida theae</name>
    <dbReference type="NCBI Taxonomy" id="1198502"/>
    <lineage>
        <taxon>Eukaryota</taxon>
        <taxon>Fungi</taxon>
        <taxon>Dikarya</taxon>
        <taxon>Ascomycota</taxon>
        <taxon>Saccharomycotina</taxon>
        <taxon>Pichiomycetes</taxon>
        <taxon>Debaryomycetaceae</taxon>
        <taxon>Candida/Lodderomyces clade</taxon>
        <taxon>Candida</taxon>
    </lineage>
</organism>
<protein>
    <recommendedName>
        <fullName evidence="3">Isopenicillin N synthase-like Fe(2+) 2OG dioxygenase domain-containing protein</fullName>
    </recommendedName>
</protein>
<name>A0AAD5FX05_9ASCO</name>
<dbReference type="InterPro" id="IPR027443">
    <property type="entry name" value="IPNS-like_sf"/>
</dbReference>
<dbReference type="EMBL" id="JAIHNG010000162">
    <property type="protein sequence ID" value="KAI5949821.1"/>
    <property type="molecule type" value="Genomic_DNA"/>
</dbReference>
<dbReference type="Gene3D" id="2.60.120.330">
    <property type="entry name" value="B-lactam Antibiotic, Isopenicillin N Synthase, Chain"/>
    <property type="match status" value="1"/>
</dbReference>
<dbReference type="SUPFAM" id="SSF51197">
    <property type="entry name" value="Clavaminate synthase-like"/>
    <property type="match status" value="1"/>
</dbReference>
<reference evidence="1 2" key="1">
    <citation type="journal article" date="2022" name="DNA Res.">
        <title>Genome analysis of five recently described species of the CUG-Ser clade uncovers Candida theae as a new hybrid lineage with pathogenic potential in the Candida parapsilosis species complex.</title>
        <authorList>
            <person name="Mixao V."/>
            <person name="Del Olmo V."/>
            <person name="Hegedusova E."/>
            <person name="Saus E."/>
            <person name="Pryszcz L."/>
            <person name="Cillingova A."/>
            <person name="Nosek J."/>
            <person name="Gabaldon T."/>
        </authorList>
    </citation>
    <scope>NUCLEOTIDE SEQUENCE [LARGE SCALE GENOMIC DNA]</scope>
    <source>
        <strain evidence="1 2">CBS 12239</strain>
    </source>
</reference>
<dbReference type="GeneID" id="76152688"/>
<sequence>MDTITTMAINDVPVSVSLDQLQHGIDNETLEKAFGPTSLGIIIVRNLPHEFQSLRQRVLTSASILANLDQEELEKLECEEALWLVGWSRGREKLATSSLPDFKKGSFYMNCAFHKDSKLEGPEPKLTKKYPNYKPYTAPNIWPHNDALKYFERDCKALCSLIIDVAGSVARACDKYIERIYQDYEQNYLQKIVQNSTCTKARLLHYFPMTEEDSSESLDDWCGEHLDHSCLTGLTSALFLDESKGLTHTLESSPDPQAGLYIKNRDNEIVKVNIPADCLAFQSGSALQEISKGKFKAVPHYVRGTKKPHIARNTLAVFCQPNLDAMINEKEDFAEYSERILRNNH</sequence>
<evidence type="ECO:0000313" key="2">
    <source>
        <dbReference type="Proteomes" id="UP001204833"/>
    </source>
</evidence>
<dbReference type="AlphaFoldDB" id="A0AAD5FX05"/>
<dbReference type="RefSeq" id="XP_051606976.1">
    <property type="nucleotide sequence ID" value="XM_051754175.1"/>
</dbReference>
<accession>A0AAD5FX05</accession>
<keyword evidence="2" id="KW-1185">Reference proteome</keyword>
<evidence type="ECO:0008006" key="3">
    <source>
        <dbReference type="Google" id="ProtNLM"/>
    </source>
</evidence>
<dbReference type="Proteomes" id="UP001204833">
    <property type="component" value="Unassembled WGS sequence"/>
</dbReference>
<dbReference type="PANTHER" id="PTHR48420">
    <property type="entry name" value="NON-HAEM DIOXYGENASE N-TERMINAL DOMAIN-CONTAINING PROTEIN"/>
    <property type="match status" value="1"/>
</dbReference>
<dbReference type="PANTHER" id="PTHR48420:SF1">
    <property type="entry name" value="NON-HAEM DIOXYGENASE N-TERMINAL DOMAIN-CONTAINING PROTEIN"/>
    <property type="match status" value="1"/>
</dbReference>
<comment type="caution">
    <text evidence="1">The sequence shown here is derived from an EMBL/GenBank/DDBJ whole genome shotgun (WGS) entry which is preliminary data.</text>
</comment>